<sequence>MIVRKLRLQRGWSQDQLAEFTGLSVRTIQRIERGQRPSLESSKALASVFEVDISTFIPEDTTMEKTVETPPERAEIKDDERAALTYAKNVKDFYQGIFVLVVLGIVFVAKLGPEPKLLLFFGGMTLLMGVQALFTFEIIRLPFQNMEKRIAEKKLGRKL</sequence>
<dbReference type="KEGG" id="hja:BST95_08260"/>
<feature type="transmembrane region" description="Helical" evidence="2">
    <location>
        <begin position="117"/>
        <end position="139"/>
    </location>
</feature>
<evidence type="ECO:0000259" key="3">
    <source>
        <dbReference type="PROSITE" id="PS50943"/>
    </source>
</evidence>
<dbReference type="SUPFAM" id="SSF47413">
    <property type="entry name" value="lambda repressor-like DNA-binding domains"/>
    <property type="match status" value="1"/>
</dbReference>
<proteinExistence type="predicted"/>
<reference evidence="4 5" key="1">
    <citation type="submission" date="2018-01" db="EMBL/GenBank/DDBJ databases">
        <title>The draft genome sequence of Halioglobus japonicus S1-36.</title>
        <authorList>
            <person name="Du Z.-J."/>
            <person name="Shi M.-J."/>
        </authorList>
    </citation>
    <scope>NUCLEOTIDE SEQUENCE [LARGE SCALE GENOMIC DNA]</scope>
    <source>
        <strain evidence="4 5">S1-36</strain>
    </source>
</reference>
<dbReference type="SMART" id="SM00530">
    <property type="entry name" value="HTH_XRE"/>
    <property type="match status" value="1"/>
</dbReference>
<dbReference type="EMBL" id="PKUR01000002">
    <property type="protein sequence ID" value="PLW86233.1"/>
    <property type="molecule type" value="Genomic_DNA"/>
</dbReference>
<keyword evidence="2" id="KW-0812">Transmembrane</keyword>
<dbReference type="PROSITE" id="PS50943">
    <property type="entry name" value="HTH_CROC1"/>
    <property type="match status" value="1"/>
</dbReference>
<dbReference type="Pfam" id="PF01381">
    <property type="entry name" value="HTH_3"/>
    <property type="match status" value="1"/>
</dbReference>
<evidence type="ECO:0000313" key="4">
    <source>
        <dbReference type="EMBL" id="PLW86233.1"/>
    </source>
</evidence>
<dbReference type="Proteomes" id="UP000235162">
    <property type="component" value="Unassembled WGS sequence"/>
</dbReference>
<evidence type="ECO:0000256" key="2">
    <source>
        <dbReference type="SAM" id="Phobius"/>
    </source>
</evidence>
<dbReference type="Gene3D" id="1.10.260.40">
    <property type="entry name" value="lambda repressor-like DNA-binding domains"/>
    <property type="match status" value="1"/>
</dbReference>
<dbReference type="RefSeq" id="WP_084198867.1">
    <property type="nucleotide sequence ID" value="NZ_BMYL01000002.1"/>
</dbReference>
<dbReference type="GO" id="GO:0003700">
    <property type="term" value="F:DNA-binding transcription factor activity"/>
    <property type="evidence" value="ECO:0007669"/>
    <property type="project" value="TreeGrafter"/>
</dbReference>
<keyword evidence="2" id="KW-0472">Membrane</keyword>
<keyword evidence="1" id="KW-0238">DNA-binding</keyword>
<organism evidence="4 5">
    <name type="scientific">Halioglobus japonicus</name>
    <dbReference type="NCBI Taxonomy" id="930805"/>
    <lineage>
        <taxon>Bacteria</taxon>
        <taxon>Pseudomonadati</taxon>
        <taxon>Pseudomonadota</taxon>
        <taxon>Gammaproteobacteria</taxon>
        <taxon>Cellvibrionales</taxon>
        <taxon>Halieaceae</taxon>
        <taxon>Halioglobus</taxon>
    </lineage>
</organism>
<evidence type="ECO:0000313" key="5">
    <source>
        <dbReference type="Proteomes" id="UP000235162"/>
    </source>
</evidence>
<protein>
    <submittedName>
        <fullName evidence="4">XRE family transcriptional regulator</fullName>
    </submittedName>
</protein>
<dbReference type="GO" id="GO:0003677">
    <property type="term" value="F:DNA binding"/>
    <property type="evidence" value="ECO:0007669"/>
    <property type="project" value="UniProtKB-KW"/>
</dbReference>
<gene>
    <name evidence="4" type="ORF">C0029_07310</name>
</gene>
<dbReference type="CDD" id="cd00093">
    <property type="entry name" value="HTH_XRE"/>
    <property type="match status" value="1"/>
</dbReference>
<dbReference type="GO" id="GO:0005829">
    <property type="term" value="C:cytosol"/>
    <property type="evidence" value="ECO:0007669"/>
    <property type="project" value="TreeGrafter"/>
</dbReference>
<keyword evidence="5" id="KW-1185">Reference proteome</keyword>
<dbReference type="AlphaFoldDB" id="A0AAP8MEC0"/>
<feature type="domain" description="HTH cro/C1-type" evidence="3">
    <location>
        <begin position="3"/>
        <end position="56"/>
    </location>
</feature>
<dbReference type="PANTHER" id="PTHR46797">
    <property type="entry name" value="HTH-TYPE TRANSCRIPTIONAL REGULATOR"/>
    <property type="match status" value="1"/>
</dbReference>
<dbReference type="PANTHER" id="PTHR46797:SF1">
    <property type="entry name" value="METHYLPHOSPHONATE SYNTHASE"/>
    <property type="match status" value="1"/>
</dbReference>
<name>A0AAP8MEC0_9GAMM</name>
<evidence type="ECO:0000256" key="1">
    <source>
        <dbReference type="ARBA" id="ARBA00023125"/>
    </source>
</evidence>
<dbReference type="InterPro" id="IPR050807">
    <property type="entry name" value="TransReg_Diox_bact_type"/>
</dbReference>
<accession>A0AAP8MEC0</accession>
<dbReference type="InterPro" id="IPR010982">
    <property type="entry name" value="Lambda_DNA-bd_dom_sf"/>
</dbReference>
<dbReference type="InterPro" id="IPR001387">
    <property type="entry name" value="Cro/C1-type_HTH"/>
</dbReference>
<comment type="caution">
    <text evidence="4">The sequence shown here is derived from an EMBL/GenBank/DDBJ whole genome shotgun (WGS) entry which is preliminary data.</text>
</comment>
<keyword evidence="2" id="KW-1133">Transmembrane helix</keyword>
<feature type="transmembrane region" description="Helical" evidence="2">
    <location>
        <begin position="93"/>
        <end position="111"/>
    </location>
</feature>